<dbReference type="GO" id="GO:0004930">
    <property type="term" value="F:G protein-coupled receptor activity"/>
    <property type="evidence" value="ECO:0007669"/>
    <property type="project" value="InterPro"/>
</dbReference>
<dbReference type="AlphaFoldDB" id="A7SVZ8"/>
<feature type="transmembrane region" description="Helical" evidence="5">
    <location>
        <begin position="21"/>
        <end position="48"/>
    </location>
</feature>
<dbReference type="Gene3D" id="1.20.1070.10">
    <property type="entry name" value="Rhodopsin 7-helix transmembrane proteins"/>
    <property type="match status" value="1"/>
</dbReference>
<evidence type="ECO:0000256" key="5">
    <source>
        <dbReference type="SAM" id="Phobius"/>
    </source>
</evidence>
<evidence type="ECO:0000256" key="2">
    <source>
        <dbReference type="ARBA" id="ARBA00022692"/>
    </source>
</evidence>
<evidence type="ECO:0000256" key="1">
    <source>
        <dbReference type="ARBA" id="ARBA00004370"/>
    </source>
</evidence>
<dbReference type="CDD" id="cd00637">
    <property type="entry name" value="7tm_classA_rhodopsin-like"/>
    <property type="match status" value="1"/>
</dbReference>
<reference evidence="7 8" key="1">
    <citation type="journal article" date="2007" name="Science">
        <title>Sea anemone genome reveals ancestral eumetazoan gene repertoire and genomic organization.</title>
        <authorList>
            <person name="Putnam N.H."/>
            <person name="Srivastava M."/>
            <person name="Hellsten U."/>
            <person name="Dirks B."/>
            <person name="Chapman J."/>
            <person name="Salamov A."/>
            <person name="Terry A."/>
            <person name="Shapiro H."/>
            <person name="Lindquist E."/>
            <person name="Kapitonov V.V."/>
            <person name="Jurka J."/>
            <person name="Genikhovich G."/>
            <person name="Grigoriev I.V."/>
            <person name="Lucas S.M."/>
            <person name="Steele R.E."/>
            <person name="Finnerty J.R."/>
            <person name="Technau U."/>
            <person name="Martindale M.Q."/>
            <person name="Rokhsar D.S."/>
        </authorList>
    </citation>
    <scope>NUCLEOTIDE SEQUENCE [LARGE SCALE GENOMIC DNA]</scope>
    <source>
        <strain evidence="8">CH2 X CH6</strain>
    </source>
</reference>
<evidence type="ECO:0000256" key="4">
    <source>
        <dbReference type="ARBA" id="ARBA00023136"/>
    </source>
</evidence>
<gene>
    <name evidence="7" type="ORF">NEMVEDRAFT_v1g134599</name>
</gene>
<dbReference type="Proteomes" id="UP000001593">
    <property type="component" value="Unassembled WGS sequence"/>
</dbReference>
<dbReference type="SUPFAM" id="SSF81321">
    <property type="entry name" value="Family A G protein-coupled receptor-like"/>
    <property type="match status" value="1"/>
</dbReference>
<accession>A7SVZ8</accession>
<name>A7SVZ8_NEMVE</name>
<dbReference type="Pfam" id="PF00001">
    <property type="entry name" value="7tm_1"/>
    <property type="match status" value="1"/>
</dbReference>
<dbReference type="GO" id="GO:0016020">
    <property type="term" value="C:membrane"/>
    <property type="evidence" value="ECO:0007669"/>
    <property type="project" value="UniProtKB-SubCell"/>
</dbReference>
<dbReference type="PANTHER" id="PTHR45698:SF1">
    <property type="entry name" value="TRACE AMINE-ASSOCIATED RECEPTOR 13C-LIKE"/>
    <property type="match status" value="1"/>
</dbReference>
<dbReference type="InterPro" id="IPR000276">
    <property type="entry name" value="GPCR_Rhodpsn"/>
</dbReference>
<protein>
    <recommendedName>
        <fullName evidence="6">G-protein coupled receptors family 1 profile domain-containing protein</fullName>
    </recommendedName>
</protein>
<feature type="domain" description="G-protein coupled receptors family 1 profile" evidence="6">
    <location>
        <begin position="3"/>
        <end position="112"/>
    </location>
</feature>
<organism evidence="7 8">
    <name type="scientific">Nematostella vectensis</name>
    <name type="common">Starlet sea anemone</name>
    <dbReference type="NCBI Taxonomy" id="45351"/>
    <lineage>
        <taxon>Eukaryota</taxon>
        <taxon>Metazoa</taxon>
        <taxon>Cnidaria</taxon>
        <taxon>Anthozoa</taxon>
        <taxon>Hexacorallia</taxon>
        <taxon>Actiniaria</taxon>
        <taxon>Edwardsiidae</taxon>
        <taxon>Nematostella</taxon>
    </lineage>
</organism>
<dbReference type="InParanoid" id="A7SVZ8"/>
<evidence type="ECO:0000313" key="7">
    <source>
        <dbReference type="EMBL" id="EDO32122.1"/>
    </source>
</evidence>
<dbReference type="EMBL" id="DS469848">
    <property type="protein sequence ID" value="EDO32122.1"/>
    <property type="molecule type" value="Genomic_DNA"/>
</dbReference>
<dbReference type="PhylomeDB" id="A7SVZ8"/>
<dbReference type="HOGENOM" id="CLU_2152112_0_0_1"/>
<keyword evidence="2 5" id="KW-0812">Transmembrane</keyword>
<keyword evidence="8" id="KW-1185">Reference proteome</keyword>
<feature type="non-terminal residue" evidence="7">
    <location>
        <position position="1"/>
    </location>
</feature>
<evidence type="ECO:0000259" key="6">
    <source>
        <dbReference type="PROSITE" id="PS50262"/>
    </source>
</evidence>
<comment type="subcellular location">
    <subcellularLocation>
        <location evidence="1">Membrane</location>
    </subcellularLocation>
</comment>
<dbReference type="PANTHER" id="PTHR45698">
    <property type="entry name" value="TRACE AMINE-ASSOCIATED RECEPTOR 19N-RELATED"/>
    <property type="match status" value="1"/>
</dbReference>
<feature type="transmembrane region" description="Helical" evidence="5">
    <location>
        <begin position="68"/>
        <end position="90"/>
    </location>
</feature>
<evidence type="ECO:0000256" key="3">
    <source>
        <dbReference type="ARBA" id="ARBA00022989"/>
    </source>
</evidence>
<proteinExistence type="predicted"/>
<keyword evidence="4 5" id="KW-0472">Membrane</keyword>
<dbReference type="PROSITE" id="PS50262">
    <property type="entry name" value="G_PROTEIN_RECEP_F1_2"/>
    <property type="match status" value="1"/>
</dbReference>
<sequence length="112" mass="13152">FIGNSMVLALFVRKKHLLRKTYNVFFLTLATTDFTISINILFTPTFIFRESFPYPNGYLGGEIVCRLLWSRWLLYTLGVSSVFLCLLLTIERWFAVVQPLRYQASFSKRRVV</sequence>
<dbReference type="InterPro" id="IPR017452">
    <property type="entry name" value="GPCR_Rhodpsn_7TM"/>
</dbReference>
<evidence type="ECO:0000313" key="8">
    <source>
        <dbReference type="Proteomes" id="UP000001593"/>
    </source>
</evidence>
<keyword evidence="3 5" id="KW-1133">Transmembrane helix</keyword>
<feature type="non-terminal residue" evidence="7">
    <location>
        <position position="112"/>
    </location>
</feature>